<dbReference type="InterPro" id="IPR039261">
    <property type="entry name" value="FNR_nucleotide-bd"/>
</dbReference>
<feature type="transmembrane region" description="Helical" evidence="1">
    <location>
        <begin position="104"/>
        <end position="126"/>
    </location>
</feature>
<keyword evidence="3" id="KW-1185">Reference proteome</keyword>
<proteinExistence type="predicted"/>
<accession>A0A4U0XPE3</accession>
<evidence type="ECO:0000313" key="3">
    <source>
        <dbReference type="Proteomes" id="UP000309340"/>
    </source>
</evidence>
<organism evidence="2 3">
    <name type="scientific">Friedmanniomyces simplex</name>
    <dbReference type="NCBI Taxonomy" id="329884"/>
    <lineage>
        <taxon>Eukaryota</taxon>
        <taxon>Fungi</taxon>
        <taxon>Dikarya</taxon>
        <taxon>Ascomycota</taxon>
        <taxon>Pezizomycotina</taxon>
        <taxon>Dothideomycetes</taxon>
        <taxon>Dothideomycetidae</taxon>
        <taxon>Mycosphaerellales</taxon>
        <taxon>Teratosphaeriaceae</taxon>
        <taxon>Friedmanniomyces</taxon>
    </lineage>
</organism>
<feature type="transmembrane region" description="Helical" evidence="1">
    <location>
        <begin position="132"/>
        <end position="150"/>
    </location>
</feature>
<dbReference type="AlphaFoldDB" id="A0A4U0XPE3"/>
<feature type="transmembrane region" description="Helical" evidence="1">
    <location>
        <begin position="186"/>
        <end position="206"/>
    </location>
</feature>
<dbReference type="InterPro" id="IPR018247">
    <property type="entry name" value="EF_Hand_1_Ca_BS"/>
</dbReference>
<feature type="transmembrane region" description="Helical" evidence="1">
    <location>
        <begin position="278"/>
        <end position="300"/>
    </location>
</feature>
<dbReference type="EMBL" id="NAJQ01000093">
    <property type="protein sequence ID" value="TKA79284.1"/>
    <property type="molecule type" value="Genomic_DNA"/>
</dbReference>
<evidence type="ECO:0000313" key="2">
    <source>
        <dbReference type="EMBL" id="TKA79284.1"/>
    </source>
</evidence>
<sequence length="490" mass="53786">MIGSRTRTRARLWLHDTTSVASPGILARLPVTDQLAWIGVNKPAKVFKPWRRSHSWSSLSSNSTLLDDDKDDEIDDEELFGDFHEDYTDFIATHEQLQALQARWLMALVFLLSIAVMATMISLHAAKRASVTYQQAATATGASLLAAVLMRQEHVINLIYHLTCALPQRTPLGVRKLAAKLTYNNGGVHAGSAVSALLWYVAYAVLVNRQFHGSTAQVSAVSAITAAIIVLFVGLIALSHPSIRRHYHNQWELTHRYAQTFLLAIADARASHRPLGKILLHLPTFWFLLLLTTCLIYPWLRLRRLPVHTTRLSAHATHLHFPTRRRLPPAVPGYNILVSNAGDFTRALIHNPPARTWLRGAPTTGVMRLSSLFAPLVIVATGSGIGPCLSFLNLNHGHPMRILWSARCPEKTYGHGVLRDVLRADRNAVVVDTGAVVGGGRVNLVGLAFALAAETGAEGVMVISNPRVTKEVVCGMERRGIAAFGAVFDS</sequence>
<evidence type="ECO:0008006" key="4">
    <source>
        <dbReference type="Google" id="ProtNLM"/>
    </source>
</evidence>
<feature type="transmembrane region" description="Helical" evidence="1">
    <location>
        <begin position="372"/>
        <end position="394"/>
    </location>
</feature>
<protein>
    <recommendedName>
        <fullName evidence="4">Ferric oxidoreductase domain-containing protein</fullName>
    </recommendedName>
</protein>
<dbReference type="SUPFAM" id="SSF52343">
    <property type="entry name" value="Ferredoxin reductase-like, C-terminal NADP-linked domain"/>
    <property type="match status" value="1"/>
</dbReference>
<reference evidence="2 3" key="1">
    <citation type="submission" date="2017-03" db="EMBL/GenBank/DDBJ databases">
        <title>Genomes of endolithic fungi from Antarctica.</title>
        <authorList>
            <person name="Coleine C."/>
            <person name="Masonjones S."/>
            <person name="Stajich J.E."/>
        </authorList>
    </citation>
    <scope>NUCLEOTIDE SEQUENCE [LARGE SCALE GENOMIC DNA]</scope>
    <source>
        <strain evidence="2 3">CCFEE 5184</strain>
    </source>
</reference>
<dbReference type="InterPro" id="IPR052979">
    <property type="entry name" value="Adenylate-forming_domain"/>
</dbReference>
<gene>
    <name evidence="2" type="ORF">B0A55_04252</name>
</gene>
<evidence type="ECO:0000256" key="1">
    <source>
        <dbReference type="SAM" id="Phobius"/>
    </source>
</evidence>
<dbReference type="PANTHER" id="PTHR33927">
    <property type="entry name" value="TRANSMEMBRANE PROTEIN"/>
    <property type="match status" value="1"/>
</dbReference>
<dbReference type="PROSITE" id="PS00018">
    <property type="entry name" value="EF_HAND_1"/>
    <property type="match status" value="1"/>
</dbReference>
<comment type="caution">
    <text evidence="2">The sequence shown here is derived from an EMBL/GenBank/DDBJ whole genome shotgun (WGS) entry which is preliminary data.</text>
</comment>
<dbReference type="Proteomes" id="UP000309340">
    <property type="component" value="Unassembled WGS sequence"/>
</dbReference>
<name>A0A4U0XPE3_9PEZI</name>
<keyword evidence="1" id="KW-1133">Transmembrane helix</keyword>
<dbReference type="PANTHER" id="PTHR33927:SF5">
    <property type="entry name" value="ENZYME, PUTATIVE (AFU_ORTHOLOGUE AFUA_8G01222)-RELATED"/>
    <property type="match status" value="1"/>
</dbReference>
<dbReference type="OrthoDB" id="3142841at2759"/>
<feature type="transmembrane region" description="Helical" evidence="1">
    <location>
        <begin position="218"/>
        <end position="238"/>
    </location>
</feature>
<keyword evidence="1" id="KW-0472">Membrane</keyword>
<keyword evidence="1" id="KW-0812">Transmembrane</keyword>